<evidence type="ECO:0000313" key="3">
    <source>
        <dbReference type="Proteomes" id="UP000030902"/>
    </source>
</evidence>
<dbReference type="Proteomes" id="UP000030902">
    <property type="component" value="Chromosome"/>
</dbReference>
<feature type="transmembrane region" description="Helical" evidence="1">
    <location>
        <begin position="62"/>
        <end position="78"/>
    </location>
</feature>
<evidence type="ECO:0008006" key="4">
    <source>
        <dbReference type="Google" id="ProtNLM"/>
    </source>
</evidence>
<evidence type="ECO:0000313" key="2">
    <source>
        <dbReference type="EMBL" id="AJA06684.1"/>
    </source>
</evidence>
<accession>A0A6S4GTV6</accession>
<keyword evidence="3" id="KW-1185">Reference proteome</keyword>
<evidence type="ECO:0000256" key="1">
    <source>
        <dbReference type="SAM" id="Phobius"/>
    </source>
</evidence>
<sequence>MNDNPEQQGFEPTSSDRLDLTEPIAWNAPEGVQVQRGKIWYIIFAIILVGLIALAILVFKNWTFAALLPIMAVALFTLSNKNPQIINYAISPKGVYIADVLHDFSEFRAFGLSNENNQHSIILLPVKRFSPGLTIYFSEAEGEKIVDMLGARLPMQEIKPDALEKLIRLIKL</sequence>
<reference evidence="2 3" key="1">
    <citation type="journal article" date="2015" name="Proc. Natl. Acad. Sci. U.S.A.">
        <title>Cultivation of a human-associated TM7 phylotype reveals a reduced genome and epibiotic parasitic lifestyle.</title>
        <authorList>
            <person name="He X."/>
            <person name="McLean J.S."/>
            <person name="Edlund A."/>
            <person name="Yooseph S."/>
            <person name="Hall A.P."/>
            <person name="Liu S.Y."/>
            <person name="Dorrestein P.C."/>
            <person name="Esquenazi E."/>
            <person name="Hunter R.C."/>
            <person name="Cheng G."/>
            <person name="Nelson K.E."/>
            <person name="Lux R."/>
            <person name="Shi W."/>
        </authorList>
    </citation>
    <scope>NUCLEOTIDE SEQUENCE [LARGE SCALE GENOMIC DNA]</scope>
    <source>
        <strain evidence="2 3">TM7x</strain>
    </source>
</reference>
<dbReference type="AlphaFoldDB" id="A0A6S4GTV6"/>
<name>A0A6S4GTV6_9BACT</name>
<gene>
    <name evidence="2" type="ORF">TM7x_00130</name>
</gene>
<proteinExistence type="predicted"/>
<feature type="transmembrane region" description="Helical" evidence="1">
    <location>
        <begin position="39"/>
        <end position="56"/>
    </location>
</feature>
<keyword evidence="1" id="KW-1133">Transmembrane helix</keyword>
<dbReference type="RefSeq" id="WP_039326725.1">
    <property type="nucleotide sequence ID" value="NZ_CP007496.1"/>
</dbReference>
<protein>
    <recommendedName>
        <fullName evidence="4">DUF5673 domain-containing protein</fullName>
    </recommendedName>
</protein>
<keyword evidence="1" id="KW-0472">Membrane</keyword>
<dbReference type="EMBL" id="CP007496">
    <property type="protein sequence ID" value="AJA06684.1"/>
    <property type="molecule type" value="Genomic_DNA"/>
</dbReference>
<dbReference type="KEGG" id="sox:TM7x_00130"/>
<keyword evidence="1" id="KW-0812">Transmembrane</keyword>
<organism evidence="2 3">
    <name type="scientific">Candidatus Nanosynbacter lyticus</name>
    <dbReference type="NCBI Taxonomy" id="2093824"/>
    <lineage>
        <taxon>Bacteria</taxon>
        <taxon>Candidatus Saccharimonadota</taxon>
        <taxon>Candidatus Saccharimonadia</taxon>
        <taxon>Candidatus Nanosynbacterales</taxon>
        <taxon>Candidatus Nanosynbacteraceae</taxon>
        <taxon>Candidatus Nanosynbacter</taxon>
    </lineage>
</organism>